<protein>
    <submittedName>
        <fullName evidence="3">Uncharacterized protein</fullName>
    </submittedName>
</protein>
<keyword evidence="1" id="KW-0812">Transmembrane</keyword>
<keyword evidence="1" id="KW-1133">Transmembrane helix</keyword>
<proteinExistence type="predicted"/>
<keyword evidence="2" id="KW-1185">Reference proteome</keyword>
<dbReference type="STRING" id="131310.A0A0N5A1Q4"/>
<evidence type="ECO:0000313" key="3">
    <source>
        <dbReference type="WBParaSite" id="PTRK_0001555300.1"/>
    </source>
</evidence>
<reference evidence="3" key="1">
    <citation type="submission" date="2017-02" db="UniProtKB">
        <authorList>
            <consortium name="WormBaseParasite"/>
        </authorList>
    </citation>
    <scope>IDENTIFICATION</scope>
</reference>
<name>A0A0N5A1Q4_PARTI</name>
<dbReference type="Proteomes" id="UP000038045">
    <property type="component" value="Unplaced"/>
</dbReference>
<sequence>MSLSKASSGSLPRYILSFAARRSASGVIAPTPQKATRQLVVPATESGFFKYERDFSRDTRYSQPQKKGDTAMRFLVRKLGHAYEVYPLFFLTACWGVLFCFATYYSFEKMEVWLDKSSEEAPWSWERIRNNYWKKPTLVFDTQGVTHQRLEIMEALQDEMLEAAKKQGKK</sequence>
<feature type="transmembrane region" description="Helical" evidence="1">
    <location>
        <begin position="85"/>
        <end position="107"/>
    </location>
</feature>
<evidence type="ECO:0000313" key="2">
    <source>
        <dbReference type="Proteomes" id="UP000038045"/>
    </source>
</evidence>
<evidence type="ECO:0000256" key="1">
    <source>
        <dbReference type="SAM" id="Phobius"/>
    </source>
</evidence>
<dbReference type="AlphaFoldDB" id="A0A0N5A1Q4"/>
<accession>A0A0N5A1Q4</accession>
<dbReference type="WBParaSite" id="PTRK_0001555300.1">
    <property type="protein sequence ID" value="PTRK_0001555300.1"/>
    <property type="gene ID" value="PTRK_0001555300"/>
</dbReference>
<keyword evidence="1" id="KW-0472">Membrane</keyword>
<organism evidence="2 3">
    <name type="scientific">Parastrongyloides trichosuri</name>
    <name type="common">Possum-specific nematode worm</name>
    <dbReference type="NCBI Taxonomy" id="131310"/>
    <lineage>
        <taxon>Eukaryota</taxon>
        <taxon>Metazoa</taxon>
        <taxon>Ecdysozoa</taxon>
        <taxon>Nematoda</taxon>
        <taxon>Chromadorea</taxon>
        <taxon>Rhabditida</taxon>
        <taxon>Tylenchina</taxon>
        <taxon>Panagrolaimomorpha</taxon>
        <taxon>Strongyloidoidea</taxon>
        <taxon>Strongyloididae</taxon>
        <taxon>Parastrongyloides</taxon>
    </lineage>
</organism>